<dbReference type="InterPro" id="IPR036179">
    <property type="entry name" value="Ig-like_dom_sf"/>
</dbReference>
<dbReference type="InterPro" id="IPR013783">
    <property type="entry name" value="Ig-like_fold"/>
</dbReference>
<dbReference type="Pfam" id="PF00041">
    <property type="entry name" value="fn3"/>
    <property type="match status" value="3"/>
</dbReference>
<dbReference type="InterPro" id="IPR007110">
    <property type="entry name" value="Ig-like_dom"/>
</dbReference>
<evidence type="ECO:0000313" key="13">
    <source>
        <dbReference type="Proteomes" id="UP000030764"/>
    </source>
</evidence>
<gene>
    <name evidence="12" type="ORF">M513_12098</name>
</gene>
<dbReference type="Gene3D" id="2.60.40.10">
    <property type="entry name" value="Immunoglobulins"/>
    <property type="match status" value="11"/>
</dbReference>
<evidence type="ECO:0008006" key="14">
    <source>
        <dbReference type="Google" id="ProtNLM"/>
    </source>
</evidence>
<dbReference type="PROSITE" id="PS50835">
    <property type="entry name" value="IG_LIKE"/>
    <property type="match status" value="6"/>
</dbReference>
<feature type="domain" description="Ig-like" evidence="10">
    <location>
        <begin position="93"/>
        <end position="189"/>
    </location>
</feature>
<dbReference type="SMART" id="SM00409">
    <property type="entry name" value="IG"/>
    <property type="match status" value="6"/>
</dbReference>
<dbReference type="PROSITE" id="PS50853">
    <property type="entry name" value="FN3"/>
    <property type="match status" value="4"/>
</dbReference>
<keyword evidence="7" id="KW-1015">Disulfide bond</keyword>
<feature type="domain" description="Fibronectin type-III" evidence="11">
    <location>
        <begin position="1100"/>
        <end position="1199"/>
    </location>
</feature>
<evidence type="ECO:0000259" key="10">
    <source>
        <dbReference type="PROSITE" id="PS50835"/>
    </source>
</evidence>
<feature type="transmembrane region" description="Helical" evidence="9">
    <location>
        <begin position="1207"/>
        <end position="1232"/>
    </location>
</feature>
<evidence type="ECO:0000256" key="9">
    <source>
        <dbReference type="SAM" id="Phobius"/>
    </source>
</evidence>
<evidence type="ECO:0000256" key="3">
    <source>
        <dbReference type="ARBA" id="ARBA00022737"/>
    </source>
</evidence>
<dbReference type="Pfam" id="PF07679">
    <property type="entry name" value="I-set"/>
    <property type="match status" value="3"/>
</dbReference>
<dbReference type="SUPFAM" id="SSF48726">
    <property type="entry name" value="Immunoglobulin"/>
    <property type="match status" value="5"/>
</dbReference>
<reference evidence="12 13" key="1">
    <citation type="journal article" date="2014" name="Nat. Genet.">
        <title>Genome and transcriptome of the porcine whipworm Trichuris suis.</title>
        <authorList>
            <person name="Jex A.R."/>
            <person name="Nejsum P."/>
            <person name="Schwarz E.M."/>
            <person name="Hu L."/>
            <person name="Young N.D."/>
            <person name="Hall R.S."/>
            <person name="Korhonen P.K."/>
            <person name="Liao S."/>
            <person name="Thamsborg S."/>
            <person name="Xia J."/>
            <person name="Xu P."/>
            <person name="Wang S."/>
            <person name="Scheerlinck J.P."/>
            <person name="Hofmann A."/>
            <person name="Sternberg P.W."/>
            <person name="Wang J."/>
            <person name="Gasser R.B."/>
        </authorList>
    </citation>
    <scope>NUCLEOTIDE SEQUENCE [LARGE SCALE GENOMIC DNA]</scope>
    <source>
        <strain evidence="12">DCEP-RM93M</strain>
    </source>
</reference>
<dbReference type="InterPro" id="IPR036116">
    <property type="entry name" value="FN3_sf"/>
</dbReference>
<dbReference type="EMBL" id="KL363343">
    <property type="protein sequence ID" value="KFD47016.1"/>
    <property type="molecule type" value="Genomic_DNA"/>
</dbReference>
<dbReference type="InterPro" id="IPR013098">
    <property type="entry name" value="Ig_I-set"/>
</dbReference>
<feature type="domain" description="Ig-like" evidence="10">
    <location>
        <begin position="308"/>
        <end position="379"/>
    </location>
</feature>
<feature type="region of interest" description="Disordered" evidence="8">
    <location>
        <begin position="1245"/>
        <end position="1305"/>
    </location>
</feature>
<dbReference type="PANTHER" id="PTHR44170">
    <property type="entry name" value="PROTEIN SIDEKICK"/>
    <property type="match status" value="1"/>
</dbReference>
<keyword evidence="4" id="KW-0130">Cell adhesion</keyword>
<feature type="domain" description="Fibronectin type-III" evidence="11">
    <location>
        <begin position="994"/>
        <end position="1095"/>
    </location>
</feature>
<evidence type="ECO:0000256" key="4">
    <source>
        <dbReference type="ARBA" id="ARBA00022889"/>
    </source>
</evidence>
<evidence type="ECO:0000256" key="5">
    <source>
        <dbReference type="ARBA" id="ARBA00022989"/>
    </source>
</evidence>
<dbReference type="SMART" id="SM00060">
    <property type="entry name" value="FN3"/>
    <property type="match status" value="5"/>
</dbReference>
<evidence type="ECO:0000313" key="12">
    <source>
        <dbReference type="EMBL" id="KFD47016.1"/>
    </source>
</evidence>
<evidence type="ECO:0000256" key="2">
    <source>
        <dbReference type="ARBA" id="ARBA00022692"/>
    </source>
</evidence>
<dbReference type="GO" id="GO:0098609">
    <property type="term" value="P:cell-cell adhesion"/>
    <property type="evidence" value="ECO:0007669"/>
    <property type="project" value="TreeGrafter"/>
</dbReference>
<feature type="domain" description="Ig-like" evidence="10">
    <location>
        <begin position="586"/>
        <end position="675"/>
    </location>
</feature>
<dbReference type="FunFam" id="2.60.40.10:FF:000035">
    <property type="entry name" value="Contactin 1"/>
    <property type="match status" value="1"/>
</dbReference>
<dbReference type="Pfam" id="PF13927">
    <property type="entry name" value="Ig_3"/>
    <property type="match status" value="2"/>
</dbReference>
<proteinExistence type="predicted"/>
<dbReference type="InterPro" id="IPR003961">
    <property type="entry name" value="FN3_dom"/>
</dbReference>
<dbReference type="InterPro" id="IPR003598">
    <property type="entry name" value="Ig_sub2"/>
</dbReference>
<dbReference type="CDD" id="cd00063">
    <property type="entry name" value="FN3"/>
    <property type="match status" value="4"/>
</dbReference>
<dbReference type="Pfam" id="PF13882">
    <property type="entry name" value="Bravo_FIGEY"/>
    <property type="match status" value="1"/>
</dbReference>
<dbReference type="FunFam" id="2.60.40.10:FF:000028">
    <property type="entry name" value="Neuronal cell adhesion molecule"/>
    <property type="match status" value="1"/>
</dbReference>
<feature type="domain" description="Fibronectin type-III" evidence="11">
    <location>
        <begin position="891"/>
        <end position="990"/>
    </location>
</feature>
<feature type="domain" description="Ig-like" evidence="10">
    <location>
        <begin position="494"/>
        <end position="582"/>
    </location>
</feature>
<dbReference type="Proteomes" id="UP000030764">
    <property type="component" value="Unassembled WGS sequence"/>
</dbReference>
<feature type="compositionally biased region" description="Basic and acidic residues" evidence="8">
    <location>
        <begin position="1245"/>
        <end position="1259"/>
    </location>
</feature>
<comment type="subcellular location">
    <subcellularLocation>
        <location evidence="1">Membrane</location>
        <topology evidence="1">Single-pass type I membrane protein</topology>
    </subcellularLocation>
</comment>
<feature type="region of interest" description="Disordered" evidence="8">
    <location>
        <begin position="1314"/>
        <end position="1333"/>
    </location>
</feature>
<evidence type="ECO:0000256" key="7">
    <source>
        <dbReference type="ARBA" id="ARBA00023157"/>
    </source>
</evidence>
<feature type="domain" description="Ig-like" evidence="10">
    <location>
        <begin position="198"/>
        <end position="286"/>
    </location>
</feature>
<dbReference type="GO" id="GO:0016020">
    <property type="term" value="C:membrane"/>
    <property type="evidence" value="ECO:0007669"/>
    <property type="project" value="UniProtKB-SubCell"/>
</dbReference>
<keyword evidence="6 9" id="KW-0472">Membrane</keyword>
<keyword evidence="13" id="KW-1185">Reference proteome</keyword>
<dbReference type="SMART" id="SM00408">
    <property type="entry name" value="IGc2"/>
    <property type="match status" value="5"/>
</dbReference>
<dbReference type="PANTHER" id="PTHR44170:SF35">
    <property type="entry name" value="NEUROGLIAN"/>
    <property type="match status" value="1"/>
</dbReference>
<evidence type="ECO:0000256" key="8">
    <source>
        <dbReference type="SAM" id="MobiDB-lite"/>
    </source>
</evidence>
<evidence type="ECO:0000256" key="1">
    <source>
        <dbReference type="ARBA" id="ARBA00004479"/>
    </source>
</evidence>
<keyword evidence="5 9" id="KW-1133">Transmembrane helix</keyword>
<feature type="domain" description="Fibronectin type-III" evidence="11">
    <location>
        <begin position="788"/>
        <end position="886"/>
    </location>
</feature>
<keyword evidence="3" id="KW-0677">Repeat</keyword>
<dbReference type="InterPro" id="IPR026966">
    <property type="entry name" value="Neurofascin/L1/NrCAM_C"/>
</dbReference>
<sequence length="1333" mass="148164">MLAPCLAAIDTPAACSYSKIARVFSLQARETVAPVCVCVAIMCATLSKHFSLLLLIALIFVRSAGSNGSATSRQLPDLSKIPTPPSFVHQPNPAVMYFVIDSAMLEERLSTVNLKERRFLCEAKGYPDVKYRWLKDGQPFDMNALSERLTQVPGEGSFVLSKLLREDEGNYQCIAENGNGSAYDKEIILRRTFMSYFPKSEPEIIDIELGDPLEKSCSPPPSEPKARVFWIFKGDDGSKFQTINSSSVAINDQGTIYIQYANYTDQLKVNMYFTCTAENTELKDYKFGNQFRLNILKNKRKSIEHIAPYEQFVSPPVTTALKGENFELFCVFAGYPDLLPEWRKVNGEIDQSRINWGTNFRKSLRIEEATFDDEGTYECVFPLAPELNRQLQVVVHAAPYWDGPPPANHNSSEGETVEFVCNAQGRPEPLFTFYKNGKPLEQDERHVVDGNTLIIKELRKGEGGSGDNAVYQCKAENQYGSVWTNFYLNILSFPAIILEGPGHREAVIGQLTTLKCRVFGSPKPKIEWRSPALVSSLYRYTPVSPEGESELLLYGIDKKGEGEFECVATNKYGTDNETGTLTVRDPTRLFQYPNNITVTAGHVIRLPCKAYHDASLPVKYVWLIDGVPLDQIHSHITVDENFTLIIDNPKADDSADYTCVAETKLDKAERTATILVKDVPMPPFFVGVTCSERNAAVRFQHRDRPRAAAPVESFWVHYNSDINEPDAWQVYPVPVTTRADKDWWTITIPLHPYGNFTFRAVARNEVGDSAPAVAHTKCTTAAALPEVNPNNVLVKGNTPDNLVVQWDPVERVDWNGPDFHYLVEYKRTDDPEAEWQSAVVTEPRENSVTVYDQPTYVPYDVRVHSVNQLGKAKVSPQTVRGYSGEGYPEAAPQNFQLVSVDGPSVATFSWDPVDPNSLRGNFKGYKIIHWHQSSKRSEPVKKETIFDRSVSHGTVYDLKPYKINYAEVRASNDVYDSPPSARLRFEMPEGVPSAVQSLSAFPLSHREVGVTWKAPNEINGELFGYNLSYCLLSEWSGGVHYADGSCIHSFHPPEETHERIIGLKADSAYRVEVRGMTNAGVGDPSSVDVKTIPEGISQVSPSEPTLAETGAGSDHINVTWIPGQYDPDNPTPVGDKFYFKYRVKGSTDNWETSHPDGGNFSVTLNNLYPGTVYEVKAVSVVDSEHGGLETESPVYFLATGGRSSGALAAWLIAVLVAILVLILLLLIIIFVVKCRGAKYPVSAKEKEQGREPMLKDNKGFGEYFPDSVPEDRRSLTGGSKGESESDSMAEYGDGETGRFTEDGSFIGQYGAPNKTFVGPGADRQNNPNLSTFV</sequence>
<dbReference type="InterPro" id="IPR003599">
    <property type="entry name" value="Ig_sub"/>
</dbReference>
<feature type="compositionally biased region" description="Polar residues" evidence="8">
    <location>
        <begin position="1323"/>
        <end position="1333"/>
    </location>
</feature>
<protein>
    <recommendedName>
        <fullName evidence="14">Fibronectin type III domain protein</fullName>
    </recommendedName>
</protein>
<organism evidence="12 13">
    <name type="scientific">Trichuris suis</name>
    <name type="common">pig whipworm</name>
    <dbReference type="NCBI Taxonomy" id="68888"/>
    <lineage>
        <taxon>Eukaryota</taxon>
        <taxon>Metazoa</taxon>
        <taxon>Ecdysozoa</taxon>
        <taxon>Nematoda</taxon>
        <taxon>Enoplea</taxon>
        <taxon>Dorylaimia</taxon>
        <taxon>Trichinellida</taxon>
        <taxon>Trichuridae</taxon>
        <taxon>Trichuris</taxon>
    </lineage>
</organism>
<dbReference type="SUPFAM" id="SSF49265">
    <property type="entry name" value="Fibronectin type III"/>
    <property type="match status" value="3"/>
</dbReference>
<feature type="domain" description="Ig-like" evidence="10">
    <location>
        <begin position="385"/>
        <end position="489"/>
    </location>
</feature>
<keyword evidence="2 9" id="KW-0812">Transmembrane</keyword>
<name>A0A085LPX0_9BILA</name>
<evidence type="ECO:0000259" key="11">
    <source>
        <dbReference type="PROSITE" id="PS50853"/>
    </source>
</evidence>
<evidence type="ECO:0000256" key="6">
    <source>
        <dbReference type="ARBA" id="ARBA00023136"/>
    </source>
</evidence>
<accession>A0A085LPX0</accession>